<protein>
    <submittedName>
        <fullName evidence="1">50S ribosome-binding protein YggL</fullName>
    </submittedName>
</protein>
<sequence length="120" mass="13622">MKRWIDRCSNTRTHRLNPRQRKKYRLGEFQELGFILTGTFKASLEHEAFEAYVDEMLAEATRLGVQCGGSFGLDEFECLIAPFKGSVTEEQRAALTAFVSQHALVASCEATALIDAWYRN</sequence>
<dbReference type="InterPro" id="IPR007416">
    <property type="entry name" value="YggL_50S_bp"/>
</dbReference>
<dbReference type="RefSeq" id="WP_284100366.1">
    <property type="nucleotide sequence ID" value="NZ_JARRAF010000007.1"/>
</dbReference>
<evidence type="ECO:0000313" key="1">
    <source>
        <dbReference type="EMBL" id="MDK2124063.1"/>
    </source>
</evidence>
<evidence type="ECO:0000313" key="2">
    <source>
        <dbReference type="Proteomes" id="UP001172778"/>
    </source>
</evidence>
<dbReference type="EMBL" id="JARRAF010000007">
    <property type="protein sequence ID" value="MDK2124063.1"/>
    <property type="molecule type" value="Genomic_DNA"/>
</dbReference>
<proteinExistence type="predicted"/>
<comment type="caution">
    <text evidence="1">The sequence shown here is derived from an EMBL/GenBank/DDBJ whole genome shotgun (WGS) entry which is preliminary data.</text>
</comment>
<accession>A0ABT7DVJ5</accession>
<gene>
    <name evidence="1" type="ORF">PZA18_08390</name>
</gene>
<dbReference type="Proteomes" id="UP001172778">
    <property type="component" value="Unassembled WGS sequence"/>
</dbReference>
<dbReference type="PANTHER" id="PTHR38778">
    <property type="entry name" value="CYTOPLASMIC PROTEIN-RELATED"/>
    <property type="match status" value="1"/>
</dbReference>
<keyword evidence="2" id="KW-1185">Reference proteome</keyword>
<dbReference type="Pfam" id="PF04320">
    <property type="entry name" value="YggL_50S_bp"/>
    <property type="match status" value="1"/>
</dbReference>
<reference evidence="1" key="1">
    <citation type="submission" date="2023-03" db="EMBL/GenBank/DDBJ databases">
        <title>Chitinimonas shenzhenensis gen. nov., sp. nov., a novel member of family Burkholderiaceae isolated from activated sludge collected in Shen Zhen, China.</title>
        <authorList>
            <person name="Wang X."/>
        </authorList>
    </citation>
    <scope>NUCLEOTIDE SEQUENCE</scope>
    <source>
        <strain evidence="1">DQS-5</strain>
    </source>
</reference>
<organism evidence="1 2">
    <name type="scientific">Parachitinimonas caeni</name>
    <dbReference type="NCBI Taxonomy" id="3031301"/>
    <lineage>
        <taxon>Bacteria</taxon>
        <taxon>Pseudomonadati</taxon>
        <taxon>Pseudomonadota</taxon>
        <taxon>Betaproteobacteria</taxon>
        <taxon>Neisseriales</taxon>
        <taxon>Chitinibacteraceae</taxon>
        <taxon>Parachitinimonas</taxon>
    </lineage>
</organism>
<dbReference type="PANTHER" id="PTHR38778:SF1">
    <property type="entry name" value="CYTOPLASMIC PROTEIN"/>
    <property type="match status" value="1"/>
</dbReference>
<name>A0ABT7DVJ5_9NEIS</name>